<evidence type="ECO:0000313" key="8">
    <source>
        <dbReference type="EMBL" id="MDE5416019.1"/>
    </source>
</evidence>
<dbReference type="InterPro" id="IPR036633">
    <property type="entry name" value="Prn/Lys/Arg_de-COase_C_sf"/>
</dbReference>
<gene>
    <name evidence="8" type="ORF">N7Z68_22050</name>
</gene>
<dbReference type="CDD" id="cd00615">
    <property type="entry name" value="Orn_deC_like"/>
    <property type="match status" value="1"/>
</dbReference>
<dbReference type="Proteomes" id="UP001148125">
    <property type="component" value="Unassembled WGS sequence"/>
</dbReference>
<keyword evidence="8" id="KW-0032">Aminotransferase</keyword>
<comment type="caution">
    <text evidence="8">The sequence shown here is derived from an EMBL/GenBank/DDBJ whole genome shotgun (WGS) entry which is preliminary data.</text>
</comment>
<keyword evidence="9" id="KW-1185">Reference proteome</keyword>
<keyword evidence="4" id="KW-0663">Pyridoxal phosphate</keyword>
<comment type="cofactor">
    <cofactor evidence="1">
        <name>pyridoxal 5'-phosphate</name>
        <dbReference type="ChEBI" id="CHEBI:597326"/>
    </cofactor>
</comment>
<evidence type="ECO:0000313" key="9">
    <source>
        <dbReference type="Proteomes" id="UP001148125"/>
    </source>
</evidence>
<dbReference type="InterPro" id="IPR015424">
    <property type="entry name" value="PyrdxlP-dep_Trfase"/>
</dbReference>
<evidence type="ECO:0000256" key="3">
    <source>
        <dbReference type="ARBA" id="ARBA00022793"/>
    </source>
</evidence>
<dbReference type="GO" id="GO:0008483">
    <property type="term" value="F:transaminase activity"/>
    <property type="evidence" value="ECO:0007669"/>
    <property type="project" value="UniProtKB-KW"/>
</dbReference>
<evidence type="ECO:0000256" key="5">
    <source>
        <dbReference type="ARBA" id="ARBA00023239"/>
    </source>
</evidence>
<keyword evidence="5" id="KW-0456">Lyase</keyword>
<dbReference type="RefSeq" id="WP_275120603.1">
    <property type="nucleotide sequence ID" value="NZ_JAOTPO010000024.1"/>
</dbReference>
<keyword evidence="3" id="KW-0210">Decarboxylase</keyword>
<evidence type="ECO:0000259" key="6">
    <source>
        <dbReference type="Pfam" id="PF01276"/>
    </source>
</evidence>
<dbReference type="InterPro" id="IPR015421">
    <property type="entry name" value="PyrdxlP-dep_Trfase_major"/>
</dbReference>
<dbReference type="InterPro" id="IPR008286">
    <property type="entry name" value="Prn/Lys/Arg_de-COase_C"/>
</dbReference>
<evidence type="ECO:0000256" key="4">
    <source>
        <dbReference type="ARBA" id="ARBA00022898"/>
    </source>
</evidence>
<dbReference type="PANTHER" id="PTHR43277">
    <property type="entry name" value="ARGININE DECARBOXYLASE"/>
    <property type="match status" value="1"/>
</dbReference>
<feature type="domain" description="Orn/Lys/Arg decarboxylase C-terminal" evidence="7">
    <location>
        <begin position="399"/>
        <end position="460"/>
    </location>
</feature>
<dbReference type="PANTHER" id="PTHR43277:SF3">
    <property type="entry name" value="DECARBOXYLASE, PUTATIVE-RELATED"/>
    <property type="match status" value="1"/>
</dbReference>
<proteinExistence type="inferred from homology"/>
<accession>A0ABT5VKS4</accession>
<protein>
    <submittedName>
        <fullName evidence="8">Aminotransferase class I/II-fold pyridoxal phosphate-dependent enzyme</fullName>
    </submittedName>
</protein>
<dbReference type="Gene3D" id="3.40.640.10">
    <property type="entry name" value="Type I PLP-dependent aspartate aminotransferase-like (Major domain)"/>
    <property type="match status" value="1"/>
</dbReference>
<dbReference type="Pfam" id="PF01276">
    <property type="entry name" value="OKR_DC_1"/>
    <property type="match status" value="1"/>
</dbReference>
<dbReference type="Gene3D" id="3.90.100.10">
    <property type="entry name" value="Orn/Lys/Arg decarboxylase, C-terminal domain"/>
    <property type="match status" value="1"/>
</dbReference>
<name>A0ABT5VKS4_9BACI</name>
<reference evidence="8" key="1">
    <citation type="submission" date="2024-05" db="EMBL/GenBank/DDBJ databases">
        <title>Alkalihalobacillus sp. strain MEB203 novel alkaliphilic bacterium from Lonar Lake, India.</title>
        <authorList>
            <person name="Joshi A."/>
            <person name="Thite S."/>
            <person name="Mengade P."/>
        </authorList>
    </citation>
    <scope>NUCLEOTIDE SEQUENCE</scope>
    <source>
        <strain evidence="8">MEB 203</strain>
    </source>
</reference>
<comment type="similarity">
    <text evidence="2">Belongs to the Orn/Lys/Arg decarboxylase class-I family.</text>
</comment>
<evidence type="ECO:0000259" key="7">
    <source>
        <dbReference type="Pfam" id="PF03711"/>
    </source>
</evidence>
<evidence type="ECO:0000256" key="1">
    <source>
        <dbReference type="ARBA" id="ARBA00001933"/>
    </source>
</evidence>
<sequence>MTNQQLTPLFSKLMEHLHKKSYSFHVPGHKWGSVFPEIGRGSFASILKLDATELNGLDDLHDAQTIIKEAQQLLADAYGAASSYFLVGGSTVGNLAMILSVCKKDEIILVQRDSHKSVMNGIQLAQATPIYLTPNYDEDTRLSTGVSLETVIEAIQTYPKAKALFLTNPSYYGITTNLEEIIKTAHQSNIPVLIDEAHGAHFGLGEGLPAAALSQGADVVVQSAHKTLPAMTMGSFLHVNSAFISNEKIAYYLQVLQSSSPSYPILASLDLARYYAANLNQEEISAIVESSQQFKNQLKEIPQITVVELKESASLTTDPLKITLRTNCELTGIEIQRLLEEKNIYIELANEELLLLVLPLAPFKETQSILPVLKSVLKPYKVKERISSHQKVELQRLSSLNLTQEAMSSYDTKNVRLEDSAGYLIAEPIIPYPPGVPILIPGETITEEKIATILKLINAETRFQGHTNLKETGVKVFIIDERKEDEE</sequence>
<organism evidence="8 9">
    <name type="scientific">Alkalihalobacterium chitinilyticum</name>
    <dbReference type="NCBI Taxonomy" id="2980103"/>
    <lineage>
        <taxon>Bacteria</taxon>
        <taxon>Bacillati</taxon>
        <taxon>Bacillota</taxon>
        <taxon>Bacilli</taxon>
        <taxon>Bacillales</taxon>
        <taxon>Bacillaceae</taxon>
        <taxon>Alkalihalobacterium</taxon>
    </lineage>
</organism>
<dbReference type="InterPro" id="IPR000310">
    <property type="entry name" value="Orn/Lys/Arg_deCO2ase_major_dom"/>
</dbReference>
<dbReference type="EMBL" id="JAOTPO010000024">
    <property type="protein sequence ID" value="MDE5416019.1"/>
    <property type="molecule type" value="Genomic_DNA"/>
</dbReference>
<dbReference type="Pfam" id="PF03711">
    <property type="entry name" value="OKR_DC_1_C"/>
    <property type="match status" value="1"/>
</dbReference>
<keyword evidence="8" id="KW-0808">Transferase</keyword>
<evidence type="ECO:0000256" key="2">
    <source>
        <dbReference type="ARBA" id="ARBA00010671"/>
    </source>
</evidence>
<dbReference type="SUPFAM" id="SSF53383">
    <property type="entry name" value="PLP-dependent transferases"/>
    <property type="match status" value="1"/>
</dbReference>
<feature type="domain" description="Orn/Lys/Arg decarboxylases family 1 pyridoxal-P attachment site" evidence="6">
    <location>
        <begin position="7"/>
        <end position="312"/>
    </location>
</feature>
<dbReference type="SUPFAM" id="SSF55904">
    <property type="entry name" value="Ornithine decarboxylase C-terminal domain"/>
    <property type="match status" value="1"/>
</dbReference>
<dbReference type="InterPro" id="IPR052357">
    <property type="entry name" value="Orn_Lys_Arg_decarboxylase-I"/>
</dbReference>